<feature type="compositionally biased region" description="Pro residues" evidence="14">
    <location>
        <begin position="1186"/>
        <end position="1197"/>
    </location>
</feature>
<keyword evidence="6 13" id="KW-0853">WD repeat</keyword>
<feature type="compositionally biased region" description="Pro residues" evidence="14">
    <location>
        <begin position="1016"/>
        <end position="1027"/>
    </location>
</feature>
<feature type="compositionally biased region" description="Polar residues" evidence="14">
    <location>
        <begin position="861"/>
        <end position="874"/>
    </location>
</feature>
<evidence type="ECO:0000256" key="7">
    <source>
        <dbReference type="ARBA" id="ARBA00022737"/>
    </source>
</evidence>
<dbReference type="STRING" id="158441.A0A226EN73"/>
<proteinExistence type="inferred from homology"/>
<comment type="subcellular location">
    <subcellularLocation>
        <location evidence="1">Cytoplasmic vesicle membrane</location>
        <topology evidence="1">Peripheral membrane protein</topology>
        <orientation evidence="1">Cytoplasmic side</orientation>
    </subcellularLocation>
    <subcellularLocation>
        <location evidence="2">Endoplasmic reticulum membrane</location>
        <topology evidence="2">Peripheral membrane protein</topology>
    </subcellularLocation>
</comment>
<dbReference type="Gene3D" id="2.130.10.10">
    <property type="entry name" value="YVTN repeat-like/Quinoprotein amine dehydrogenase"/>
    <property type="match status" value="1"/>
</dbReference>
<protein>
    <submittedName>
        <fullName evidence="16">Protein transport protein Sec31A</fullName>
    </submittedName>
</protein>
<evidence type="ECO:0000256" key="9">
    <source>
        <dbReference type="ARBA" id="ARBA00022892"/>
    </source>
</evidence>
<dbReference type="GO" id="GO:0005789">
    <property type="term" value="C:endoplasmic reticulum membrane"/>
    <property type="evidence" value="ECO:0007669"/>
    <property type="project" value="UniProtKB-SubCell"/>
</dbReference>
<evidence type="ECO:0000256" key="13">
    <source>
        <dbReference type="PROSITE-ProRule" id="PRU00221"/>
    </source>
</evidence>
<dbReference type="Proteomes" id="UP000198287">
    <property type="component" value="Unassembled WGS sequence"/>
</dbReference>
<evidence type="ECO:0000256" key="8">
    <source>
        <dbReference type="ARBA" id="ARBA00022824"/>
    </source>
</evidence>
<keyword evidence="10" id="KW-0653">Protein transport</keyword>
<feature type="compositionally biased region" description="Low complexity" evidence="14">
    <location>
        <begin position="1028"/>
        <end position="1054"/>
    </location>
</feature>
<dbReference type="GO" id="GO:0070971">
    <property type="term" value="C:endoplasmic reticulum exit site"/>
    <property type="evidence" value="ECO:0007669"/>
    <property type="project" value="TreeGrafter"/>
</dbReference>
<keyword evidence="7" id="KW-0677">Repeat</keyword>
<keyword evidence="5" id="KW-0963">Cytoplasm</keyword>
<organism evidence="16 17">
    <name type="scientific">Folsomia candida</name>
    <name type="common">Springtail</name>
    <dbReference type="NCBI Taxonomy" id="158441"/>
    <lineage>
        <taxon>Eukaryota</taxon>
        <taxon>Metazoa</taxon>
        <taxon>Ecdysozoa</taxon>
        <taxon>Arthropoda</taxon>
        <taxon>Hexapoda</taxon>
        <taxon>Collembola</taxon>
        <taxon>Entomobryomorpha</taxon>
        <taxon>Isotomoidea</taxon>
        <taxon>Isotomidae</taxon>
        <taxon>Proisotominae</taxon>
        <taxon>Folsomia</taxon>
    </lineage>
</organism>
<dbReference type="OMA" id="WLERPCG"/>
<dbReference type="SMART" id="SM00320">
    <property type="entry name" value="WD40"/>
    <property type="match status" value="4"/>
</dbReference>
<evidence type="ECO:0000256" key="1">
    <source>
        <dbReference type="ARBA" id="ARBA00004180"/>
    </source>
</evidence>
<keyword evidence="17" id="KW-1185">Reference proteome</keyword>
<evidence type="ECO:0000313" key="17">
    <source>
        <dbReference type="Proteomes" id="UP000198287"/>
    </source>
</evidence>
<feature type="compositionally biased region" description="Pro residues" evidence="14">
    <location>
        <begin position="1065"/>
        <end position="1079"/>
    </location>
</feature>
<dbReference type="PROSITE" id="PS50294">
    <property type="entry name" value="WD_REPEATS_REGION"/>
    <property type="match status" value="1"/>
</dbReference>
<evidence type="ECO:0000256" key="12">
    <source>
        <dbReference type="ARBA" id="ARBA00023329"/>
    </source>
</evidence>
<feature type="compositionally biased region" description="Pro residues" evidence="14">
    <location>
        <begin position="1294"/>
        <end position="1309"/>
    </location>
</feature>
<dbReference type="PROSITE" id="PS50082">
    <property type="entry name" value="WD_REPEATS_2"/>
    <property type="match status" value="1"/>
</dbReference>
<gene>
    <name evidence="16" type="ORF">Fcan01_04392</name>
</gene>
<feature type="compositionally biased region" description="Pro residues" evidence="14">
    <location>
        <begin position="1086"/>
        <end position="1101"/>
    </location>
</feature>
<feature type="compositionally biased region" description="Polar residues" evidence="14">
    <location>
        <begin position="1166"/>
        <end position="1180"/>
    </location>
</feature>
<evidence type="ECO:0000256" key="6">
    <source>
        <dbReference type="ARBA" id="ARBA00022574"/>
    </source>
</evidence>
<name>A0A226EN73_FOLCA</name>
<feature type="compositionally biased region" description="Polar residues" evidence="14">
    <location>
        <begin position="1102"/>
        <end position="1129"/>
    </location>
</feature>
<dbReference type="Gene3D" id="1.25.40.1030">
    <property type="match status" value="1"/>
</dbReference>
<dbReference type="PANTHER" id="PTHR13923">
    <property type="entry name" value="SEC31-RELATED PROTEIN"/>
    <property type="match status" value="1"/>
</dbReference>
<dbReference type="GO" id="GO:0005198">
    <property type="term" value="F:structural molecule activity"/>
    <property type="evidence" value="ECO:0007669"/>
    <property type="project" value="TreeGrafter"/>
</dbReference>
<feature type="compositionally biased region" description="Polar residues" evidence="14">
    <location>
        <begin position="807"/>
        <end position="824"/>
    </location>
</feature>
<dbReference type="InterPro" id="IPR015943">
    <property type="entry name" value="WD40/YVTN_repeat-like_dom_sf"/>
</dbReference>
<dbReference type="Pfam" id="PF00400">
    <property type="entry name" value="WD40"/>
    <property type="match status" value="2"/>
</dbReference>
<dbReference type="OrthoDB" id="542917at2759"/>
<dbReference type="InterPro" id="IPR024298">
    <property type="entry name" value="Sec16_Sec23-bd"/>
</dbReference>
<dbReference type="FunFam" id="2.130.10.10:FF:000009">
    <property type="entry name" value="Protein transport protein Sec31A isoform A"/>
    <property type="match status" value="1"/>
</dbReference>
<evidence type="ECO:0000256" key="5">
    <source>
        <dbReference type="ARBA" id="ARBA00022490"/>
    </source>
</evidence>
<evidence type="ECO:0000259" key="15">
    <source>
        <dbReference type="Pfam" id="PF12931"/>
    </source>
</evidence>
<keyword evidence="11" id="KW-0472">Membrane</keyword>
<feature type="region of interest" description="Disordered" evidence="14">
    <location>
        <begin position="777"/>
        <end position="1309"/>
    </location>
</feature>
<dbReference type="EMBL" id="LNIX01000002">
    <property type="protein sequence ID" value="OXA59082.1"/>
    <property type="molecule type" value="Genomic_DNA"/>
</dbReference>
<dbReference type="InterPro" id="IPR001680">
    <property type="entry name" value="WD40_rpt"/>
</dbReference>
<dbReference type="InterPro" id="IPR040251">
    <property type="entry name" value="SEC31-like"/>
</dbReference>
<evidence type="ECO:0000313" key="16">
    <source>
        <dbReference type="EMBL" id="OXA59082.1"/>
    </source>
</evidence>
<dbReference type="GO" id="GO:0030127">
    <property type="term" value="C:COPII vesicle coat"/>
    <property type="evidence" value="ECO:0007669"/>
    <property type="project" value="TreeGrafter"/>
</dbReference>
<dbReference type="SUPFAM" id="SSF50978">
    <property type="entry name" value="WD40 repeat-like"/>
    <property type="match status" value="1"/>
</dbReference>
<reference evidence="16 17" key="1">
    <citation type="submission" date="2015-12" db="EMBL/GenBank/DDBJ databases">
        <title>The genome of Folsomia candida.</title>
        <authorList>
            <person name="Faddeeva A."/>
            <person name="Derks M.F."/>
            <person name="Anvar Y."/>
            <person name="Smit S."/>
            <person name="Van Straalen N."/>
            <person name="Roelofs D."/>
        </authorList>
    </citation>
    <scope>NUCLEOTIDE SEQUENCE [LARGE SCALE GENOMIC DNA]</scope>
    <source>
        <strain evidence="16 17">VU population</strain>
        <tissue evidence="16">Whole body</tissue>
    </source>
</reference>
<dbReference type="PANTHER" id="PTHR13923:SF11">
    <property type="entry name" value="SECRETORY 31, ISOFORM D"/>
    <property type="match status" value="1"/>
</dbReference>
<feature type="compositionally biased region" description="Low complexity" evidence="14">
    <location>
        <begin position="993"/>
        <end position="1005"/>
    </location>
</feature>
<feature type="compositionally biased region" description="Polar residues" evidence="14">
    <location>
        <begin position="1269"/>
        <end position="1292"/>
    </location>
</feature>
<evidence type="ECO:0000256" key="4">
    <source>
        <dbReference type="ARBA" id="ARBA00022448"/>
    </source>
</evidence>
<evidence type="ECO:0000256" key="11">
    <source>
        <dbReference type="ARBA" id="ARBA00023136"/>
    </source>
</evidence>
<evidence type="ECO:0000256" key="10">
    <source>
        <dbReference type="ARBA" id="ARBA00022927"/>
    </source>
</evidence>
<dbReference type="Pfam" id="PF12931">
    <property type="entry name" value="TPR_Sec16"/>
    <property type="match status" value="1"/>
</dbReference>
<comment type="similarity">
    <text evidence="3">Belongs to the WD repeat SEC31 family.</text>
</comment>
<sequence length="1425" mass="153389">MKIKEIDRTANVAWSPVEVDPVYLAVGTAAQQLDSSFSTNATLELYQFDTNQSGLDLPVKATLPCENRFHKLIWGSHGISGDKGEHPMGIIVGGCDGGVMQVYDAAKVLKNDNPLVLTKTKHTGAVRALDFNPFRSNLVASGASESEIFIWDLTNPKTPMTPGTKVQPADDVSHLAWNKQVEHILASTFSTRCVVWDLRKNEPVIKVSDTTSRIRYKVVEWHPEVATQMCLASEDDNNPVIQLWDLRYATAPLKVIQGHQRGILGMAWCSQDSDLLLTCGKEARILCWNPNFPHPGYEMVCDIPTSSQYSFDVSFCPKNPVVIASSSYDGRVSIFGLSGGVQHPVTSSKLADSFPGMDMTLSAPLPSQQPAFLQLRDAPKWLKRPCGASFGFGGKLVSFTNTKVAPTQPGQAPTVTSVVSVLQLVTLPNLIERSKKLEDTLQSGSLESYCAQKAAESSDSSEAQIWDFLQANFSQHPRQEYLSKLGFNASEIMAKLGSKVSDSTMNGVVDEFEALGRGAPDGYANGYEFGSGGGSIAKPEKELEVPTDDNSVDGKINQALLCGNIDVAVNLCVEDERWADALLLASKATPETLMKVQNKYFEKCQSEATQMIRAVVTHDLAKLVDRCSLDSWKQVLAVVTTYADNKEFPILADMLGQRLQSSQVESQKLGALLCCICSGNLNHLVDVWISDSDKHRGNTPDELQDLVEQIMILKKAGEMWGRENNVDGGSVASKLIQYSGLLASQGCLELALSFLGECNDPEVELFKERLYLSLRSPRPIKTQRQTRSRQTSESSMRSSFTKRPAYPNTNLGSSRPVFSSSEFDNLTGPVHPPQPSYLSNNPQQSAYGNVYVNPNVPPTVGQYSPPSASSQYGSASVGLPPRVPSSTMTGSIYTPAEVPRSSMMPPAKEPPPARTPLGSSLPHPPVSSAAHGWNDPPPMKTSNKPKPTPTTLASTIQPITHPIFGSAAPPEPSNPYGNSPMMPPPPQQQTIYSPSSTSYGQSSNSGYPPQQSSNFGPPPSQMGPPPTMSQSPYYSSGQSSFGQPPPTSQQQPFGQAPPTSQQSFGPPPTSQQSFGPPPTSQQQPFGQPPPTSQQSFGPPPTSQQQPFGQAPPTSQQSFGPPPTSQQQPFGQPPPTSQSPFGKPSAPQVAFPPPPLHTGQVGYRPSTPVQSAFASPPTAQTLGGPPLTKPMMPPPPGPGGFSAPAPMDAPILRPPSQTGPPPSMNYFGAAPVEPPPPQFSNNNAVSNSSPFAPPSFNTFNPTQNQQFNPLPSNSSNVASTTPPFVPNPASTFQPINPPAPTPPPPAKVAEPPKPLGPIPPEHATLVDTLEKLRSECYDVAHLIQMKRKLEDVARKLDAFSEKLRNGSLTESTLTTLHSLVDAIRTKDYQQALQIHTQLVSAGNFAEISTFLPAIKVLIQSATQLSV</sequence>
<keyword evidence="9" id="KW-0931">ER-Golgi transport</keyword>
<dbReference type="GO" id="GO:0015031">
    <property type="term" value="P:protein transport"/>
    <property type="evidence" value="ECO:0007669"/>
    <property type="project" value="UniProtKB-KW"/>
</dbReference>
<feature type="compositionally biased region" description="Polar residues" evidence="14">
    <location>
        <begin position="836"/>
        <end position="847"/>
    </location>
</feature>
<dbReference type="Gene3D" id="1.20.940.10">
    <property type="entry name" value="Functional domain of the splicing factor Prp18"/>
    <property type="match status" value="1"/>
</dbReference>
<feature type="compositionally biased region" description="Polar residues" evidence="14">
    <location>
        <begin position="1006"/>
        <end position="1015"/>
    </location>
</feature>
<dbReference type="GO" id="GO:0090110">
    <property type="term" value="P:COPII-coated vesicle cargo loading"/>
    <property type="evidence" value="ECO:0007669"/>
    <property type="project" value="TreeGrafter"/>
</dbReference>
<accession>A0A226EN73</accession>
<evidence type="ECO:0000256" key="3">
    <source>
        <dbReference type="ARBA" id="ARBA00009358"/>
    </source>
</evidence>
<feature type="repeat" description="WD" evidence="13">
    <location>
        <begin position="119"/>
        <end position="161"/>
    </location>
</feature>
<keyword evidence="12" id="KW-0968">Cytoplasmic vesicle</keyword>
<evidence type="ECO:0000256" key="14">
    <source>
        <dbReference type="SAM" id="MobiDB-lite"/>
    </source>
</evidence>
<feature type="compositionally biased region" description="Low complexity" evidence="14">
    <location>
        <begin position="1238"/>
        <end position="1268"/>
    </location>
</feature>
<feature type="compositionally biased region" description="Low complexity" evidence="14">
    <location>
        <begin position="940"/>
        <end position="951"/>
    </location>
</feature>
<feature type="compositionally biased region" description="Low complexity" evidence="14">
    <location>
        <begin position="782"/>
        <end position="799"/>
    </location>
</feature>
<evidence type="ECO:0000256" key="2">
    <source>
        <dbReference type="ARBA" id="ARBA00004406"/>
    </source>
</evidence>
<keyword evidence="4" id="KW-0813">Transport</keyword>
<feature type="domain" description="Sec16 Sec23-binding" evidence="15">
    <location>
        <begin position="556"/>
        <end position="607"/>
    </location>
</feature>
<dbReference type="InterPro" id="IPR036322">
    <property type="entry name" value="WD40_repeat_dom_sf"/>
</dbReference>
<comment type="caution">
    <text evidence="16">The sequence shown here is derived from an EMBL/GenBank/DDBJ whole genome shotgun (WGS) entry which is preliminary data.</text>
</comment>
<keyword evidence="8" id="KW-0256">Endoplasmic reticulum</keyword>
<dbReference type="GO" id="GO:0007029">
    <property type="term" value="P:endoplasmic reticulum organization"/>
    <property type="evidence" value="ECO:0007669"/>
    <property type="project" value="TreeGrafter"/>
</dbReference>